<gene>
    <name evidence="1" type="ORF">KQX54_004010</name>
</gene>
<keyword evidence="2" id="KW-1185">Reference proteome</keyword>
<reference evidence="1 2" key="1">
    <citation type="journal article" date="2021" name="J. Hered.">
        <title>A chromosome-level genome assembly of the parasitoid wasp, Cotesia glomerata (Hymenoptera: Braconidae).</title>
        <authorList>
            <person name="Pinto B.J."/>
            <person name="Weis J.J."/>
            <person name="Gamble T."/>
            <person name="Ode P.J."/>
            <person name="Paul R."/>
            <person name="Zaspel J.M."/>
        </authorList>
    </citation>
    <scope>NUCLEOTIDE SEQUENCE [LARGE SCALE GENOMIC DNA]</scope>
    <source>
        <strain evidence="1">CgM1</strain>
    </source>
</reference>
<proteinExistence type="predicted"/>
<evidence type="ECO:0000313" key="2">
    <source>
        <dbReference type="Proteomes" id="UP000826195"/>
    </source>
</evidence>
<accession>A0AAV7HQZ7</accession>
<comment type="caution">
    <text evidence="1">The sequence shown here is derived from an EMBL/GenBank/DDBJ whole genome shotgun (WGS) entry which is preliminary data.</text>
</comment>
<organism evidence="1 2">
    <name type="scientific">Cotesia glomerata</name>
    <name type="common">Lepidopteran parasitic wasp</name>
    <name type="synonym">Apanteles glomeratus</name>
    <dbReference type="NCBI Taxonomy" id="32391"/>
    <lineage>
        <taxon>Eukaryota</taxon>
        <taxon>Metazoa</taxon>
        <taxon>Ecdysozoa</taxon>
        <taxon>Arthropoda</taxon>
        <taxon>Hexapoda</taxon>
        <taxon>Insecta</taxon>
        <taxon>Pterygota</taxon>
        <taxon>Neoptera</taxon>
        <taxon>Endopterygota</taxon>
        <taxon>Hymenoptera</taxon>
        <taxon>Apocrita</taxon>
        <taxon>Ichneumonoidea</taxon>
        <taxon>Braconidae</taxon>
        <taxon>Microgastrinae</taxon>
        <taxon>Cotesia</taxon>
    </lineage>
</organism>
<name>A0AAV7HQZ7_COTGL</name>
<dbReference type="Proteomes" id="UP000826195">
    <property type="component" value="Unassembled WGS sequence"/>
</dbReference>
<dbReference type="EMBL" id="JAHXZJ010002982">
    <property type="protein sequence ID" value="KAH0534450.1"/>
    <property type="molecule type" value="Genomic_DNA"/>
</dbReference>
<evidence type="ECO:0000313" key="1">
    <source>
        <dbReference type="EMBL" id="KAH0534450.1"/>
    </source>
</evidence>
<protein>
    <submittedName>
        <fullName evidence="1">Uncharacterized protein</fullName>
    </submittedName>
</protein>
<sequence length="185" mass="20829">MVVFANRIFSHALIVPPTIAVKRRTTCRIIYRNIIYMTNTFSTCSITPMPRITALRSFFAGIHKARSQRVGTDYTELCATTGMLSLEERRVIAAFLFGKGLLRNSIDCPKLLEQLSINVPSRAPRTYTPCYLPLARSNFEQSAPIYRIAQICDFFLNNAESLDLLGFNQPITTSALASILLSMRQ</sequence>
<dbReference type="AlphaFoldDB" id="A0AAV7HQZ7"/>